<protein>
    <submittedName>
        <fullName evidence="2">Uncharacterized protein</fullName>
    </submittedName>
</protein>
<feature type="compositionally biased region" description="Acidic residues" evidence="1">
    <location>
        <begin position="70"/>
        <end position="81"/>
    </location>
</feature>
<sequence>PPTSSAPTSSYSFRSRNKSKLVYDAKYHPMDDAIRPTQAARRRSAHGENQFCLDADDESEDYAAVYTNAEELDDEESEAEEEPRQGAKNKKRKLTQSRLMSVEPTRRSPRKVSDQRVSYNMNVHPQDEFLEVSSEEEEVVVKKKSKRSKRLHVDDMYSDDGVVVSKSAQRRYSDYVDNTTSDEMEFDGGDAVARTEVDSDDGLITIAGNSITSPVVADPQNGIKRKDSIDSLHLSPGRRCFRHDKDAWPVSSGQPFTIFNEKLAYQLAREAHTASPLNYEHDDKENVTDNDNIDVNPLSSSTAGVSIIPEAQYMPTSEDCELSNHRALINYALYDDPHPQTYGLDGTHCSGTGEGDVFSESMNILASGRGLPLGKSAE</sequence>
<organism evidence="2 3">
    <name type="scientific">Bipolaris oryzae ATCC 44560</name>
    <dbReference type="NCBI Taxonomy" id="930090"/>
    <lineage>
        <taxon>Eukaryota</taxon>
        <taxon>Fungi</taxon>
        <taxon>Dikarya</taxon>
        <taxon>Ascomycota</taxon>
        <taxon>Pezizomycotina</taxon>
        <taxon>Dothideomycetes</taxon>
        <taxon>Pleosporomycetidae</taxon>
        <taxon>Pleosporales</taxon>
        <taxon>Pleosporineae</taxon>
        <taxon>Pleosporaceae</taxon>
        <taxon>Bipolaris</taxon>
    </lineage>
</organism>
<dbReference type="HOGENOM" id="CLU_042325_0_0_1"/>
<dbReference type="AlphaFoldDB" id="W6ZFP0"/>
<dbReference type="Proteomes" id="UP000054032">
    <property type="component" value="Unassembled WGS sequence"/>
</dbReference>
<dbReference type="EMBL" id="KI964066">
    <property type="protein sequence ID" value="EUC42311.1"/>
    <property type="molecule type" value="Genomic_DNA"/>
</dbReference>
<evidence type="ECO:0000313" key="3">
    <source>
        <dbReference type="Proteomes" id="UP000054032"/>
    </source>
</evidence>
<feature type="non-terminal residue" evidence="2">
    <location>
        <position position="1"/>
    </location>
</feature>
<reference evidence="2 3" key="1">
    <citation type="journal article" date="2013" name="PLoS Genet.">
        <title>Comparative genome structure, secondary metabolite, and effector coding capacity across Cochliobolus pathogens.</title>
        <authorList>
            <person name="Condon B.J."/>
            <person name="Leng Y."/>
            <person name="Wu D."/>
            <person name="Bushley K.E."/>
            <person name="Ohm R.A."/>
            <person name="Otillar R."/>
            <person name="Martin J."/>
            <person name="Schackwitz W."/>
            <person name="Grimwood J."/>
            <person name="MohdZainudin N."/>
            <person name="Xue C."/>
            <person name="Wang R."/>
            <person name="Manning V.A."/>
            <person name="Dhillon B."/>
            <person name="Tu Z.J."/>
            <person name="Steffenson B.J."/>
            <person name="Salamov A."/>
            <person name="Sun H."/>
            <person name="Lowry S."/>
            <person name="LaButti K."/>
            <person name="Han J."/>
            <person name="Copeland A."/>
            <person name="Lindquist E."/>
            <person name="Barry K."/>
            <person name="Schmutz J."/>
            <person name="Baker S.E."/>
            <person name="Ciuffetti L.M."/>
            <person name="Grigoriev I.V."/>
            <person name="Zhong S."/>
            <person name="Turgeon B.G."/>
        </authorList>
    </citation>
    <scope>NUCLEOTIDE SEQUENCE [LARGE SCALE GENOMIC DNA]</scope>
    <source>
        <strain evidence="2 3">ATCC 44560</strain>
    </source>
</reference>
<evidence type="ECO:0000313" key="2">
    <source>
        <dbReference type="EMBL" id="EUC42311.1"/>
    </source>
</evidence>
<keyword evidence="3" id="KW-1185">Reference proteome</keyword>
<name>W6ZFP0_COCMI</name>
<dbReference type="KEGG" id="bor:COCMIDRAFT_103898"/>
<proteinExistence type="predicted"/>
<dbReference type="eggNOG" id="ENOG502SZ83">
    <property type="taxonomic scope" value="Eukaryota"/>
</dbReference>
<dbReference type="GeneID" id="19118399"/>
<gene>
    <name evidence="2" type="ORF">COCMIDRAFT_103898</name>
</gene>
<evidence type="ECO:0000256" key="1">
    <source>
        <dbReference type="SAM" id="MobiDB-lite"/>
    </source>
</evidence>
<dbReference type="RefSeq" id="XP_007691196.1">
    <property type="nucleotide sequence ID" value="XM_007693006.1"/>
</dbReference>
<dbReference type="OrthoDB" id="5430111at2759"/>
<accession>W6ZFP0</accession>
<feature type="region of interest" description="Disordered" evidence="1">
    <location>
        <begin position="28"/>
        <end position="117"/>
    </location>
</feature>